<feature type="compositionally biased region" description="Pro residues" evidence="2">
    <location>
        <begin position="193"/>
        <end position="220"/>
    </location>
</feature>
<dbReference type="PROSITE" id="PS50158">
    <property type="entry name" value="ZF_CCHC"/>
    <property type="match status" value="1"/>
</dbReference>
<dbReference type="InterPro" id="IPR001878">
    <property type="entry name" value="Znf_CCHC"/>
</dbReference>
<dbReference type="PANTHER" id="PTHR33087:SF52">
    <property type="entry name" value="CCHC-TYPE DOMAIN-CONTAINING PROTEIN"/>
    <property type="match status" value="1"/>
</dbReference>
<feature type="region of interest" description="Disordered" evidence="2">
    <location>
        <begin position="479"/>
        <end position="551"/>
    </location>
</feature>
<keyword evidence="1" id="KW-0862">Zinc</keyword>
<keyword evidence="1" id="KW-0479">Metal-binding</keyword>
<keyword evidence="1" id="KW-0863">Zinc-finger</keyword>
<sequence length="978" mass="103854">MVSTASHPPGFSQRWQGAECSASVSSARNEHVSGLGISSSSSGSSAVAPRAAVAPTAPAAGRGRVQDRLGWEQPRPSKKSMWRRRVEARNDTTAGRGAVAPEMDGLCFRCYEPGHRKRDCTNEEVCVRCWLRGHPVRECKRPRSPSSEEELRTLALAKLARRRSPVRGEPAGAWRGPGREAGRLAAPAQPARSPTPPPAPTPPLPPPPRPPPPPAAPVAPLPLSLPPMGAWPPLCVEPVGAQRSQRVHDVPTLCVVRRTAAMGDLERRLRFAMVASVGGRRPAVSAEQVAAALRWRGIPATAFSVHTYAPEDFLIVLESAEMRRHVAALPTVLVAGAPLALRPWNRQLQAKLAPLRTKVSLVLEGIPPHAWDVEVVVDLLGKSCAVESVAPETRSRSDLSLFKLTAWTSELDAIPVARLLAVPEPLESDPPLPPTMELPGAEEVHGRAPPASEAVQVAECETLQYRVLIHVVEVEELESVEMESHRRAPGGEEEGRRDSGPREGHGGGGGEGGRRRRRSLPWTRGVADQRGGPGALPALRRRGTGGALPVDDGGSWALPSLAPPVPWTVQNTLSLNVVASAPELPVGVQVKSVGQGAVPQAHAAVGSCPSARSNVGDQIPVVEVVEDPGNIPLEGPQLLTGQVGRSLLWQDALETLPPAEVDPEVEVDCAGLALEGEPVGGAGVGLEKEARSLSDPCAAASGGAKVGATGVSVEDLEVESRAYSVSSKPSQARCTPLVAGRTPLVSHSASASCSPKDGSNHGEYFLVSLSDQDWSPRKCVGPSEVSAEVGMESVEIDPLGSPCTSFTGPNSDMQLVPRRVADGPVLEESVFEDRGNNDPELLKLQQERLALCRIRTFCSSILKKLAPPLLREVESSSGLRAEAQPFTPRRLTRSAALEAQERGKKASKASAAETVLLKALGICPEELSVEDEHLASFNEIFDSPLGERHVRVMASIFGKMVPQSFDQQEGCRVVVAAH</sequence>
<comment type="caution">
    <text evidence="4">The sequence shown here is derived from an EMBL/GenBank/DDBJ whole genome shotgun (WGS) entry which is preliminary data.</text>
</comment>
<dbReference type="AlphaFoldDB" id="A0AAD8QIL1"/>
<evidence type="ECO:0000256" key="2">
    <source>
        <dbReference type="SAM" id="MobiDB-lite"/>
    </source>
</evidence>
<dbReference type="Gene3D" id="4.10.60.10">
    <property type="entry name" value="Zinc finger, CCHC-type"/>
    <property type="match status" value="1"/>
</dbReference>
<evidence type="ECO:0000256" key="1">
    <source>
        <dbReference type="PROSITE-ProRule" id="PRU00047"/>
    </source>
</evidence>
<evidence type="ECO:0000259" key="3">
    <source>
        <dbReference type="PROSITE" id="PS50158"/>
    </source>
</evidence>
<feature type="domain" description="CCHC-type" evidence="3">
    <location>
        <begin position="107"/>
        <end position="122"/>
    </location>
</feature>
<proteinExistence type="predicted"/>
<dbReference type="GO" id="GO:0003676">
    <property type="term" value="F:nucleic acid binding"/>
    <property type="evidence" value="ECO:0007669"/>
    <property type="project" value="InterPro"/>
</dbReference>
<dbReference type="GO" id="GO:0008270">
    <property type="term" value="F:zinc ion binding"/>
    <property type="evidence" value="ECO:0007669"/>
    <property type="project" value="UniProtKB-KW"/>
</dbReference>
<protein>
    <recommendedName>
        <fullName evidence="3">CCHC-type domain-containing protein</fullName>
    </recommendedName>
</protein>
<dbReference type="InterPro" id="IPR036875">
    <property type="entry name" value="Znf_CCHC_sf"/>
</dbReference>
<dbReference type="EMBL" id="JAUUTY010000338">
    <property type="protein sequence ID" value="KAK1601843.1"/>
    <property type="molecule type" value="Genomic_DNA"/>
</dbReference>
<dbReference type="SMART" id="SM00343">
    <property type="entry name" value="ZnF_C2HC"/>
    <property type="match status" value="2"/>
</dbReference>
<keyword evidence="5" id="KW-1185">Reference proteome</keyword>
<dbReference type="SUPFAM" id="SSF57756">
    <property type="entry name" value="Retrovirus zinc finger-like domains"/>
    <property type="match status" value="1"/>
</dbReference>
<feature type="compositionally biased region" description="Low complexity" evidence="2">
    <location>
        <begin position="38"/>
        <end position="63"/>
    </location>
</feature>
<feature type="region of interest" description="Disordered" evidence="2">
    <location>
        <begin position="33"/>
        <end position="97"/>
    </location>
</feature>
<gene>
    <name evidence="4" type="ORF">QYE76_017316</name>
</gene>
<dbReference type="PANTHER" id="PTHR33087">
    <property type="entry name" value="OS07G0539200 PROTEIN"/>
    <property type="match status" value="1"/>
</dbReference>
<accession>A0AAD8QIL1</accession>
<organism evidence="4 5">
    <name type="scientific">Lolium multiflorum</name>
    <name type="common">Italian ryegrass</name>
    <name type="synonym">Lolium perenne subsp. multiflorum</name>
    <dbReference type="NCBI Taxonomy" id="4521"/>
    <lineage>
        <taxon>Eukaryota</taxon>
        <taxon>Viridiplantae</taxon>
        <taxon>Streptophyta</taxon>
        <taxon>Embryophyta</taxon>
        <taxon>Tracheophyta</taxon>
        <taxon>Spermatophyta</taxon>
        <taxon>Magnoliopsida</taxon>
        <taxon>Liliopsida</taxon>
        <taxon>Poales</taxon>
        <taxon>Poaceae</taxon>
        <taxon>BOP clade</taxon>
        <taxon>Pooideae</taxon>
        <taxon>Poodae</taxon>
        <taxon>Poeae</taxon>
        <taxon>Poeae Chloroplast Group 2 (Poeae type)</taxon>
        <taxon>Loliodinae</taxon>
        <taxon>Loliinae</taxon>
        <taxon>Lolium</taxon>
    </lineage>
</organism>
<name>A0AAD8QIL1_LOLMU</name>
<feature type="region of interest" description="Disordered" evidence="2">
    <location>
        <begin position="161"/>
        <end position="220"/>
    </location>
</feature>
<feature type="region of interest" description="Disordered" evidence="2">
    <location>
        <begin position="427"/>
        <end position="450"/>
    </location>
</feature>
<feature type="compositionally biased region" description="Basic and acidic residues" evidence="2">
    <location>
        <begin position="482"/>
        <end position="505"/>
    </location>
</feature>
<evidence type="ECO:0000313" key="5">
    <source>
        <dbReference type="Proteomes" id="UP001231189"/>
    </source>
</evidence>
<dbReference type="Proteomes" id="UP001231189">
    <property type="component" value="Unassembled WGS sequence"/>
</dbReference>
<evidence type="ECO:0000313" key="4">
    <source>
        <dbReference type="EMBL" id="KAK1601843.1"/>
    </source>
</evidence>
<dbReference type="InterPro" id="IPR053253">
    <property type="entry name" value="Sex_diff_modulator"/>
</dbReference>
<reference evidence="4" key="1">
    <citation type="submission" date="2023-07" db="EMBL/GenBank/DDBJ databases">
        <title>A chromosome-level genome assembly of Lolium multiflorum.</title>
        <authorList>
            <person name="Chen Y."/>
            <person name="Copetti D."/>
            <person name="Kolliker R."/>
            <person name="Studer B."/>
        </authorList>
    </citation>
    <scope>NUCLEOTIDE SEQUENCE</scope>
    <source>
        <strain evidence="4">02402/16</strain>
        <tissue evidence="4">Leaf</tissue>
    </source>
</reference>